<dbReference type="SUPFAM" id="SSF55729">
    <property type="entry name" value="Acyl-CoA N-acyltransferases (Nat)"/>
    <property type="match status" value="1"/>
</dbReference>
<dbReference type="InterPro" id="IPR051908">
    <property type="entry name" value="Ribosomal_N-acetyltransferase"/>
</dbReference>
<protein>
    <submittedName>
        <fullName evidence="3">RimJ/RimL family protein N-acetyltransferase</fullName>
    </submittedName>
</protein>
<sequence length="248" mass="27756">MAFDTETDQPVVGSTPKATQVASGDAPVPVAVVLEGRWGRLRPLDAERDAARLYRLSHDEHTEATWVDMKVGPFATEQAFAEHVAALVADPKRAFFAVDGPDGEALGWLCLMEARPAHHVVELGYVLYTPPLQRTRLASEALYLIMRHVFDDLGYRRLEWTCTSTNQRSRSAALRLGFVYEGTHRQGLFLKGKPCDIPMYSMLSSEWPANRAAFEAWLDPGNFREGRQVRSLAELRSPRDFTGPLLSI</sequence>
<name>A0ABV2HJR0_9HYPH</name>
<dbReference type="PANTHER" id="PTHR43441:SF2">
    <property type="entry name" value="FAMILY ACETYLTRANSFERASE, PUTATIVE (AFU_ORTHOLOGUE AFUA_7G00850)-RELATED"/>
    <property type="match status" value="1"/>
</dbReference>
<organism evidence="3 4">
    <name type="scientific">Mesorhizobium shonense</name>
    <dbReference type="NCBI Taxonomy" id="1209948"/>
    <lineage>
        <taxon>Bacteria</taxon>
        <taxon>Pseudomonadati</taxon>
        <taxon>Pseudomonadota</taxon>
        <taxon>Alphaproteobacteria</taxon>
        <taxon>Hyphomicrobiales</taxon>
        <taxon>Phyllobacteriaceae</taxon>
        <taxon>Mesorhizobium</taxon>
    </lineage>
</organism>
<keyword evidence="4" id="KW-1185">Reference proteome</keyword>
<dbReference type="EMBL" id="JBEPLM010000001">
    <property type="protein sequence ID" value="MET3590795.1"/>
    <property type="molecule type" value="Genomic_DNA"/>
</dbReference>
<feature type="region of interest" description="Disordered" evidence="1">
    <location>
        <begin position="1"/>
        <end position="23"/>
    </location>
</feature>
<dbReference type="Gene3D" id="3.40.630.30">
    <property type="match status" value="1"/>
</dbReference>
<dbReference type="InterPro" id="IPR000182">
    <property type="entry name" value="GNAT_dom"/>
</dbReference>
<evidence type="ECO:0000256" key="1">
    <source>
        <dbReference type="SAM" id="MobiDB-lite"/>
    </source>
</evidence>
<dbReference type="RefSeq" id="WP_354413306.1">
    <property type="nucleotide sequence ID" value="NZ_JBEPLM010000001.1"/>
</dbReference>
<comment type="caution">
    <text evidence="3">The sequence shown here is derived from an EMBL/GenBank/DDBJ whole genome shotgun (WGS) entry which is preliminary data.</text>
</comment>
<evidence type="ECO:0000313" key="4">
    <source>
        <dbReference type="Proteomes" id="UP001549036"/>
    </source>
</evidence>
<dbReference type="InterPro" id="IPR016181">
    <property type="entry name" value="Acyl_CoA_acyltransferase"/>
</dbReference>
<evidence type="ECO:0000259" key="2">
    <source>
        <dbReference type="PROSITE" id="PS51186"/>
    </source>
</evidence>
<dbReference type="Proteomes" id="UP001549036">
    <property type="component" value="Unassembled WGS sequence"/>
</dbReference>
<proteinExistence type="predicted"/>
<evidence type="ECO:0000313" key="3">
    <source>
        <dbReference type="EMBL" id="MET3590795.1"/>
    </source>
</evidence>
<dbReference type="PROSITE" id="PS51186">
    <property type="entry name" value="GNAT"/>
    <property type="match status" value="1"/>
</dbReference>
<reference evidence="3 4" key="1">
    <citation type="submission" date="2024-06" db="EMBL/GenBank/DDBJ databases">
        <title>Genomic Encyclopedia of Type Strains, Phase IV (KMG-IV): sequencing the most valuable type-strain genomes for metagenomic binning, comparative biology and taxonomic classification.</title>
        <authorList>
            <person name="Goeker M."/>
        </authorList>
    </citation>
    <scope>NUCLEOTIDE SEQUENCE [LARGE SCALE GENOMIC DNA]</scope>
    <source>
        <strain evidence="3 4">DSM 29846</strain>
    </source>
</reference>
<dbReference type="PANTHER" id="PTHR43441">
    <property type="entry name" value="RIBOSOMAL-PROTEIN-SERINE ACETYLTRANSFERASE"/>
    <property type="match status" value="1"/>
</dbReference>
<accession>A0ABV2HJR0</accession>
<dbReference type="Pfam" id="PF13302">
    <property type="entry name" value="Acetyltransf_3"/>
    <property type="match status" value="1"/>
</dbReference>
<feature type="domain" description="N-acetyltransferase" evidence="2">
    <location>
        <begin position="39"/>
        <end position="196"/>
    </location>
</feature>
<gene>
    <name evidence="3" type="ORF">ABID26_000174</name>
</gene>